<feature type="domain" description="CBM21" evidence="2">
    <location>
        <begin position="148"/>
        <end position="259"/>
    </location>
</feature>
<feature type="region of interest" description="Disordered" evidence="1">
    <location>
        <begin position="100"/>
        <end position="119"/>
    </location>
</feature>
<keyword evidence="4" id="KW-1185">Reference proteome</keyword>
<dbReference type="PROSITE" id="PS51159">
    <property type="entry name" value="CBM21"/>
    <property type="match status" value="1"/>
</dbReference>
<sequence>MSSSRVLQPHPVVKLDNLSACLGQRQFLYHSLIRTPLKPAQRFCPPTDYPRRTSLRSVHLSSSCVPTTPQSCFRKKNSRVHEKRVVFADDLGLPLTVEHLFTPEPSSPTPKRPCPRHLEGQQNPAKKLLLPRFRLGFPQPTKELEKFVAHLQKTYIQMESCNVSESTLSGEVCVFHSSQKKTVYIKVTFDSWMSHKDIPCKFLEHRLCHGLDVDVFYFEVNLPQKTDQNERMEFCFTFSPGHNSALHWDDNMGQNYKVIEEKARSCAGKDYTKSFYPFLSKYKPPVCSQLSSCLQNCHDLKYLQSHLLSSRALGALKYAFH</sequence>
<accession>A0ABV0SWF6</accession>
<reference evidence="3 4" key="1">
    <citation type="submission" date="2021-06" db="EMBL/GenBank/DDBJ databases">
        <authorList>
            <person name="Palmer J.M."/>
        </authorList>
    </citation>
    <scope>NUCLEOTIDE SEQUENCE [LARGE SCALE GENOMIC DNA]</scope>
    <source>
        <strain evidence="4">if_2019</strain>
        <tissue evidence="3">Muscle</tissue>
    </source>
</reference>
<dbReference type="PANTHER" id="PTHR12307:SF15">
    <property type="entry name" value="PROTEIN PHOSPHATASE 1 REGULATORY SUBUNIT 3C"/>
    <property type="match status" value="1"/>
</dbReference>
<dbReference type="InterPro" id="IPR038175">
    <property type="entry name" value="CBM21_dom_sf"/>
</dbReference>
<comment type="caution">
    <text evidence="3">The sequence shown here is derived from an EMBL/GenBank/DDBJ whole genome shotgun (WGS) entry which is preliminary data.</text>
</comment>
<dbReference type="Pfam" id="PF03370">
    <property type="entry name" value="CBM_21"/>
    <property type="match status" value="1"/>
</dbReference>
<dbReference type="EMBL" id="JAHRIQ010011846">
    <property type="protein sequence ID" value="MEQ2224166.1"/>
    <property type="molecule type" value="Genomic_DNA"/>
</dbReference>
<evidence type="ECO:0000256" key="1">
    <source>
        <dbReference type="SAM" id="MobiDB-lite"/>
    </source>
</evidence>
<evidence type="ECO:0000313" key="4">
    <source>
        <dbReference type="Proteomes" id="UP001482620"/>
    </source>
</evidence>
<protein>
    <recommendedName>
        <fullName evidence="2">CBM21 domain-containing protein</fullName>
    </recommendedName>
</protein>
<evidence type="ECO:0000259" key="2">
    <source>
        <dbReference type="PROSITE" id="PS51159"/>
    </source>
</evidence>
<dbReference type="Gene3D" id="2.60.40.2440">
    <property type="entry name" value="Carbohydrate binding type-21 domain"/>
    <property type="match status" value="1"/>
</dbReference>
<organism evidence="3 4">
    <name type="scientific">Ilyodon furcidens</name>
    <name type="common">goldbreast splitfin</name>
    <dbReference type="NCBI Taxonomy" id="33524"/>
    <lineage>
        <taxon>Eukaryota</taxon>
        <taxon>Metazoa</taxon>
        <taxon>Chordata</taxon>
        <taxon>Craniata</taxon>
        <taxon>Vertebrata</taxon>
        <taxon>Euteleostomi</taxon>
        <taxon>Actinopterygii</taxon>
        <taxon>Neopterygii</taxon>
        <taxon>Teleostei</taxon>
        <taxon>Neoteleostei</taxon>
        <taxon>Acanthomorphata</taxon>
        <taxon>Ovalentaria</taxon>
        <taxon>Atherinomorphae</taxon>
        <taxon>Cyprinodontiformes</taxon>
        <taxon>Goodeidae</taxon>
        <taxon>Ilyodon</taxon>
    </lineage>
</organism>
<dbReference type="InterPro" id="IPR005036">
    <property type="entry name" value="CBM21_dom"/>
</dbReference>
<evidence type="ECO:0000313" key="3">
    <source>
        <dbReference type="EMBL" id="MEQ2224166.1"/>
    </source>
</evidence>
<dbReference type="PANTHER" id="PTHR12307">
    <property type="entry name" value="PROTEIN PHOSPHATASE 1 REGULATORY SUBUNIT"/>
    <property type="match status" value="1"/>
</dbReference>
<dbReference type="InterPro" id="IPR050782">
    <property type="entry name" value="PP1_regulatory_subunit_3"/>
</dbReference>
<name>A0ABV0SWF6_9TELE</name>
<gene>
    <name evidence="3" type="ORF">ILYODFUR_004687</name>
</gene>
<proteinExistence type="predicted"/>
<dbReference type="Proteomes" id="UP001482620">
    <property type="component" value="Unassembled WGS sequence"/>
</dbReference>